<feature type="region of interest" description="Disordered" evidence="2">
    <location>
        <begin position="1627"/>
        <end position="1696"/>
    </location>
</feature>
<dbReference type="SUPFAM" id="SSF64268">
    <property type="entry name" value="PX domain"/>
    <property type="match status" value="1"/>
</dbReference>
<keyword evidence="3" id="KW-0812">Transmembrane</keyword>
<evidence type="ECO:0000256" key="1">
    <source>
        <dbReference type="SAM" id="Coils"/>
    </source>
</evidence>
<dbReference type="GO" id="GO:0005769">
    <property type="term" value="C:early endosome"/>
    <property type="evidence" value="ECO:0007669"/>
    <property type="project" value="TreeGrafter"/>
</dbReference>
<name>A0A0D9QLD3_PLAFR</name>
<dbReference type="PROSITE" id="PS50195">
    <property type="entry name" value="PX"/>
    <property type="match status" value="1"/>
</dbReference>
<feature type="compositionally biased region" description="Basic and acidic residues" evidence="2">
    <location>
        <begin position="748"/>
        <end position="767"/>
    </location>
</feature>
<keyword evidence="1" id="KW-0175">Coiled coil</keyword>
<keyword evidence="3" id="KW-0472">Membrane</keyword>
<reference evidence="5 6" key="1">
    <citation type="submission" date="2014-03" db="EMBL/GenBank/DDBJ databases">
        <title>The Genome Sequence of Plasmodium fragile nilgiri.</title>
        <authorList>
            <consortium name="The Broad Institute Genomics Platform"/>
            <consortium name="The Broad Institute Genome Sequencing Center for Infectious Disease"/>
            <person name="Neafsey D."/>
            <person name="Duraisingh M."/>
            <person name="Young S.K."/>
            <person name="Zeng Q."/>
            <person name="Gargeya S."/>
            <person name="Abouelleil A."/>
            <person name="Alvarado L."/>
            <person name="Chapman S.B."/>
            <person name="Gainer-Dewar J."/>
            <person name="Goldberg J."/>
            <person name="Griggs A."/>
            <person name="Gujja S."/>
            <person name="Hansen M."/>
            <person name="Howarth C."/>
            <person name="Imamovic A."/>
            <person name="Larimer J."/>
            <person name="Pearson M."/>
            <person name="Poon T.W."/>
            <person name="Priest M."/>
            <person name="Roberts A."/>
            <person name="Saif S."/>
            <person name="Shea T."/>
            <person name="Sykes S."/>
            <person name="Wortman J."/>
            <person name="Nusbaum C."/>
            <person name="Birren B."/>
        </authorList>
    </citation>
    <scope>NUCLEOTIDE SEQUENCE [LARGE SCALE GENOMIC DNA]</scope>
    <source>
        <strain evidence="6">nilgiri</strain>
    </source>
</reference>
<dbReference type="RefSeq" id="XP_012335532.1">
    <property type="nucleotide sequence ID" value="XM_012480109.1"/>
</dbReference>
<evidence type="ECO:0000313" key="5">
    <source>
        <dbReference type="EMBL" id="KJP87880.1"/>
    </source>
</evidence>
<feature type="transmembrane region" description="Helical" evidence="3">
    <location>
        <begin position="291"/>
        <end position="314"/>
    </location>
</feature>
<dbReference type="Pfam" id="PF00787">
    <property type="entry name" value="PX"/>
    <property type="match status" value="1"/>
</dbReference>
<dbReference type="InterPro" id="IPR036871">
    <property type="entry name" value="PX_dom_sf"/>
</dbReference>
<dbReference type="OMA" id="RLNYNFV"/>
<accession>A0A0D9QLD3</accession>
<feature type="coiled-coil region" evidence="1">
    <location>
        <begin position="501"/>
        <end position="544"/>
    </location>
</feature>
<dbReference type="Gene3D" id="3.30.1520.10">
    <property type="entry name" value="Phox-like domain"/>
    <property type="match status" value="1"/>
</dbReference>
<evidence type="ECO:0000256" key="2">
    <source>
        <dbReference type="SAM" id="MobiDB-lite"/>
    </source>
</evidence>
<dbReference type="PANTHER" id="PTHR12431">
    <property type="entry name" value="SORTING NEXIN 17 AND 27"/>
    <property type="match status" value="1"/>
</dbReference>
<dbReference type="VEuPathDB" id="PlasmoDB:AK88_02484"/>
<feature type="compositionally biased region" description="Acidic residues" evidence="2">
    <location>
        <begin position="643"/>
        <end position="683"/>
    </location>
</feature>
<gene>
    <name evidence="5" type="ORF">AK88_02484</name>
</gene>
<evidence type="ECO:0000313" key="6">
    <source>
        <dbReference type="Proteomes" id="UP000054561"/>
    </source>
</evidence>
<feature type="transmembrane region" description="Helical" evidence="3">
    <location>
        <begin position="335"/>
        <end position="351"/>
    </location>
</feature>
<feature type="coiled-coil region" evidence="1">
    <location>
        <begin position="1859"/>
        <end position="1914"/>
    </location>
</feature>
<feature type="compositionally biased region" description="Basic and acidic residues" evidence="2">
    <location>
        <begin position="846"/>
        <end position="862"/>
    </location>
</feature>
<evidence type="ECO:0000259" key="4">
    <source>
        <dbReference type="PROSITE" id="PS50195"/>
    </source>
</evidence>
<dbReference type="GO" id="GO:0035091">
    <property type="term" value="F:phosphatidylinositol binding"/>
    <property type="evidence" value="ECO:0007669"/>
    <property type="project" value="InterPro"/>
</dbReference>
<feature type="transmembrane region" description="Helical" evidence="3">
    <location>
        <begin position="481"/>
        <end position="500"/>
    </location>
</feature>
<dbReference type="CDD" id="cd06093">
    <property type="entry name" value="PX_domain"/>
    <property type="match status" value="1"/>
</dbReference>
<feature type="compositionally biased region" description="Low complexity" evidence="2">
    <location>
        <begin position="731"/>
        <end position="742"/>
    </location>
</feature>
<keyword evidence="3" id="KW-1133">Transmembrane helix</keyword>
<sequence length="1994" mass="228526">MEGHTEYEFKDNLNINIIRTNDVKRRFYSYTEYVLEFKALNSQKVLKKRFSDFVTFYDLLKNELLDKFSEYLEKISVLPSKRMFGRLNYNFVEERRHQLELFLKRISSHKNVYLCDRFYDFLCLDNTTKCLFKLMCTEMTDLVNLQKLLKKINYILFLSRSNTLKSAECDIINFLFHLKKNLQLNNEIKFFILNIFLHHLTYTKTPENLLKVPLMKFAFEIIYDNLRGENINEVLLKTASETILRIVDKKNDVFLEYLQIYNFKEIFSIFNILSKRRKRKKENNKTENISFNVYILMSLLLLSSIHLNAIQNYFSVKNKCNKGIVILGYMYESQNINIQVICCIILSLLIMNEKINDEEVVQKTKMSILLIQKEIQNLKDVDYQLIEIICSKKNMSLLNNILVTLLRGKRVVRQIGLGGVAGGAAGGVGDENEFFREAEDSVGGGASCSPRGSFSMEGNPLEKDPFYEQKVKHADFSNNDIILQFILFIINIGVSEFFLLKRNYKDRMKLKQLQLRQKKQQLREERLRRKREKKERAMLMLKDEGNMGARRLQGDNGTKDDAEASYLREEQRKENQRVYNYDIESVDEDCVYKREYVPYDYASGREPSPMKGRGRRRGGAGLHGGLHAGRDIGHQRGGTDGGSDLEGEDDEQWGEEGDVGEDGDEEEEDGDTDLTDGTDEDSDGSGSSAGSEDTLRGDGDDAGHGLGREHAQVRRGQGEKGEAEDTASTVSSCISSLYSFSSDCTSGGEKEDTAGAEKHTGAEKRVPPIDIDMSPVRDVTYEDDFSVDSGSIKDDMEYLEGAEHNSSNNNNNNNMKKSAARRNRGDSSAGTRKDKEEAAAASEKPAQVEEGKVAEPDATKESDAIEAIKEEIRALRDARKKYGKRIRRINEQILLILCNENMVQSIFKCANLENEKIRMYACLILSYVPNISEVVGCTSVTPGGGVGGSSGGYLKMCCSEDGLGASTNSSFRMEGPGTSIPLPEMQMGEFAQTEKGIGDDICVVVNESVMLEKKNNKNFVCSVEGDYYNYIYRFEIVSTLLRYLLSDTSFHDYILQYLKKFIEDHRHLVNLNHFKIKQTELINMVSFMDMRRNVGVGGSGEHGSRRKKKQRKGRSRGGKGRAGRDRSDCEGGDVKDTMVNSGASKMGLGNEGDRRTQAGSSAASGVAGGVGAAGGGGALVQYETKEEEKKNNYQCVVYEPSQIYDHMDYVFRYVTNLRKLGLLNNLIVEMYNNLRKKVKKVELQFIFDTLNRKVQQREQLRRDIFRLKEKYEFVNVTYNEYINLQYETNKQMGVMNKLLEELEEIEKRRRKSVKNHKAVHTNVCNYRKKLIHIEKMIEESPSIKKCLHEELNNIKRNVALYKKDKKKIYLLILLNKFCLDDFNRVNSKLKCLNTSVSNLELLFNEYEKNINVIVSELSYLICNDLILLELLGDLIHITVNNDNLPHLIARANCINSFNQNDFTEKKLLIVNRDRGGPAGEKRNILHFTQSSDLMGEEEEYGYYDARDGRRVSGVGATIAHRPHHHPHHAHHHAGRNVNGMKANCLNSSDSDVGGGRVTNAKRVERRKQENFSQQNRGRVVGSDDEDTLYPHEGSELDGSASRRRGGGVHARGNALYEDEDHMRAMRYGQASGGRGGDRVDRGEFLSLGSSSHQSASHRLRAEGTRYEDVGRQQQLRRQGHPSRSDHHTYDDEEDEGADGVMSEFQDMHSMNTQDRRNNIGEDDQNNVYECDDLADTEFVSSDEEDAELKEKIHEYNTFKNKEVKGVQPDQVSIDRHALTREVFEQMLQVIKARKRELEKIMSSENNQVYKNIHKFNSLLNKCNTQIELHKKQYGQVTQQIASINTSSMVKKSESIYKAIREWDDKINLLNEEVKVVEGEKKEKQKEIALHKKKLDKKEKEKSQKKEELRLLVTNMYKHNNYIKKRFKREQKVVLLVLYNSWFMFHYIYIIYLNTLKLKNYLAYKHSISEECQASAKQTINNISQFSELLDENDY</sequence>
<feature type="region of interest" description="Disordered" evidence="2">
    <location>
        <begin position="1095"/>
        <end position="1166"/>
    </location>
</feature>
<feature type="compositionally biased region" description="Basic and acidic residues" evidence="2">
    <location>
        <begin position="1659"/>
        <end position="1670"/>
    </location>
</feature>
<feature type="compositionally biased region" description="Basic residues" evidence="2">
    <location>
        <begin position="1104"/>
        <end position="1121"/>
    </location>
</feature>
<feature type="compositionally biased region" description="Basic and acidic residues" evidence="2">
    <location>
        <begin position="693"/>
        <end position="723"/>
    </location>
</feature>
<dbReference type="EMBL" id="KQ001668">
    <property type="protein sequence ID" value="KJP87880.1"/>
    <property type="molecule type" value="Genomic_DNA"/>
</dbReference>
<feature type="transmembrane region" description="Helical" evidence="3">
    <location>
        <begin position="1932"/>
        <end position="1951"/>
    </location>
</feature>
<feature type="region of interest" description="Disordered" evidence="2">
    <location>
        <begin position="1522"/>
        <end position="1615"/>
    </location>
</feature>
<feature type="region of interest" description="Disordered" evidence="2">
    <location>
        <begin position="548"/>
        <end position="569"/>
    </location>
</feature>
<feature type="compositionally biased region" description="Basic and acidic residues" evidence="2">
    <location>
        <begin position="557"/>
        <end position="569"/>
    </location>
</feature>
<feature type="compositionally biased region" description="Basic and acidic residues" evidence="2">
    <location>
        <begin position="1122"/>
        <end position="1136"/>
    </location>
</feature>
<dbReference type="InterPro" id="IPR001683">
    <property type="entry name" value="PX_dom"/>
</dbReference>
<dbReference type="OrthoDB" id="437742at2759"/>
<feature type="compositionally biased region" description="Low complexity" evidence="2">
    <location>
        <begin position="805"/>
        <end position="814"/>
    </location>
</feature>
<dbReference type="PANTHER" id="PTHR12431:SF14">
    <property type="entry name" value="LD15323P"/>
    <property type="match status" value="1"/>
</dbReference>
<feature type="region of interest" description="Disordered" evidence="2">
    <location>
        <begin position="601"/>
        <end position="862"/>
    </location>
</feature>
<feature type="compositionally biased region" description="Basic residues" evidence="2">
    <location>
        <begin position="1522"/>
        <end position="1534"/>
    </location>
</feature>
<dbReference type="GO" id="GO:0006886">
    <property type="term" value="P:intracellular protein transport"/>
    <property type="evidence" value="ECO:0007669"/>
    <property type="project" value="TreeGrafter"/>
</dbReference>
<dbReference type="Proteomes" id="UP000054561">
    <property type="component" value="Unassembled WGS sequence"/>
</dbReference>
<dbReference type="GO" id="GO:0032456">
    <property type="term" value="P:endocytic recycling"/>
    <property type="evidence" value="ECO:0007669"/>
    <property type="project" value="TreeGrafter"/>
</dbReference>
<feature type="domain" description="PX" evidence="4">
    <location>
        <begin position="1"/>
        <end position="129"/>
    </location>
</feature>
<dbReference type="SMART" id="SM00312">
    <property type="entry name" value="PX"/>
    <property type="match status" value="1"/>
</dbReference>
<protein>
    <recommendedName>
        <fullName evidence="4">PX domain-containing protein</fullName>
    </recommendedName>
</protein>
<evidence type="ECO:0000256" key="3">
    <source>
        <dbReference type="SAM" id="Phobius"/>
    </source>
</evidence>
<dbReference type="GeneID" id="24267798"/>
<proteinExistence type="predicted"/>
<organism evidence="5 6">
    <name type="scientific">Plasmodium fragile</name>
    <dbReference type="NCBI Taxonomy" id="5857"/>
    <lineage>
        <taxon>Eukaryota</taxon>
        <taxon>Sar</taxon>
        <taxon>Alveolata</taxon>
        <taxon>Apicomplexa</taxon>
        <taxon>Aconoidasida</taxon>
        <taxon>Haemosporida</taxon>
        <taxon>Plasmodiidae</taxon>
        <taxon>Plasmodium</taxon>
        <taxon>Plasmodium (Plasmodium)</taxon>
    </lineage>
</organism>
<keyword evidence="6" id="KW-1185">Reference proteome</keyword>
<feature type="compositionally biased region" description="Low complexity" evidence="2">
    <location>
        <begin position="1646"/>
        <end position="1656"/>
    </location>
</feature>